<name>Q97MV1_CLOAB</name>
<dbReference type="PIR" id="H96910">
    <property type="entry name" value="H96910"/>
</dbReference>
<dbReference type="InterPro" id="IPR011330">
    <property type="entry name" value="Glyco_hydro/deAcase_b/a-brl"/>
</dbReference>
<evidence type="ECO:0000313" key="2">
    <source>
        <dbReference type="EMBL" id="AAK78075.1"/>
    </source>
</evidence>
<dbReference type="GO" id="GO:0016810">
    <property type="term" value="F:hydrolase activity, acting on carbon-nitrogen (but not peptide) bonds"/>
    <property type="evidence" value="ECO:0007669"/>
    <property type="project" value="InterPro"/>
</dbReference>
<dbReference type="InterPro" id="IPR002509">
    <property type="entry name" value="NODB_dom"/>
</dbReference>
<gene>
    <name evidence="2" type="ordered locus">CA_C0090</name>
</gene>
<organism evidence="2 3">
    <name type="scientific">Clostridium acetobutylicum (strain ATCC 824 / DSM 792 / JCM 1419 / IAM 19013 / LMG 5710 / NBRC 13948 / NRRL B-527 / VKM B-1787 / 2291 / W)</name>
    <dbReference type="NCBI Taxonomy" id="272562"/>
    <lineage>
        <taxon>Bacteria</taxon>
        <taxon>Bacillati</taxon>
        <taxon>Bacillota</taxon>
        <taxon>Clostridia</taxon>
        <taxon>Eubacteriales</taxon>
        <taxon>Clostridiaceae</taxon>
        <taxon>Clostridium</taxon>
    </lineage>
</organism>
<dbReference type="Gene3D" id="3.20.20.370">
    <property type="entry name" value="Glycoside hydrolase/deacetylase"/>
    <property type="match status" value="1"/>
</dbReference>
<evidence type="ECO:0000313" key="3">
    <source>
        <dbReference type="Proteomes" id="UP000000814"/>
    </source>
</evidence>
<dbReference type="KEGG" id="cac:CA_C0090"/>
<keyword evidence="2" id="KW-0858">Xylan degradation</keyword>
<dbReference type="Pfam" id="PF01522">
    <property type="entry name" value="Polysacc_deac_1"/>
    <property type="match status" value="1"/>
</dbReference>
<keyword evidence="2" id="KW-0119">Carbohydrate metabolism</keyword>
<dbReference type="PANTHER" id="PTHR10587">
    <property type="entry name" value="GLYCOSYL TRANSFERASE-RELATED"/>
    <property type="match status" value="1"/>
</dbReference>
<dbReference type="eggNOG" id="COG0726">
    <property type="taxonomic scope" value="Bacteria"/>
</dbReference>
<dbReference type="OrthoDB" id="258610at2"/>
<dbReference type="HOGENOM" id="CLU_021264_6_2_9"/>
<dbReference type="PANTHER" id="PTHR10587:SF125">
    <property type="entry name" value="POLYSACCHARIDE DEACETYLASE YHEN-RELATED"/>
    <property type="match status" value="1"/>
</dbReference>
<dbReference type="InterPro" id="IPR050248">
    <property type="entry name" value="Polysacc_deacetylase_ArnD"/>
</dbReference>
<dbReference type="GeneID" id="44996572"/>
<protein>
    <submittedName>
        <fullName evidence="2">Xylanase/chitin deacetylase, NodB family</fullName>
    </submittedName>
</protein>
<sequence length="293" mass="33274">MRSKQKRKLKSVFIVVIALIVLLSAVIAAVFKLQGKKNVDDNQVYSAKDFQKSYMIVTSAREAMANLENRRGNSGTLTEQVYKNDGKKIAYLTFDDGPSTTVTPKILDTLERENVNATFFLIGSNIQLSNESQELVRRMFYDGDSIGNHTYDHNPNELFPNNKTNIETFISQIDATNFALKSVLGQEFNTRILRIPGGRITRIHTRDANLNQLEQIFNQRGLVDIDWNCYDYDAEGKPKVAEQLIQNVKKTSYGKNKLVILMHDTYGKEETAKALPSIIDYLKVQGYEFGTLK</sequence>
<proteinExistence type="predicted"/>
<keyword evidence="2" id="KW-0624">Polysaccharide degradation</keyword>
<evidence type="ECO:0000259" key="1">
    <source>
        <dbReference type="PROSITE" id="PS51677"/>
    </source>
</evidence>
<dbReference type="CDD" id="cd10944">
    <property type="entry name" value="CE4_SmPgdA_like"/>
    <property type="match status" value="1"/>
</dbReference>
<dbReference type="PATRIC" id="fig|272562.8.peg.273"/>
<feature type="domain" description="NodB homology" evidence="1">
    <location>
        <begin position="88"/>
        <end position="290"/>
    </location>
</feature>
<dbReference type="PROSITE" id="PS51677">
    <property type="entry name" value="NODB"/>
    <property type="match status" value="1"/>
</dbReference>
<dbReference type="Proteomes" id="UP000000814">
    <property type="component" value="Chromosome"/>
</dbReference>
<dbReference type="GO" id="GO:0016798">
    <property type="term" value="F:hydrolase activity, acting on glycosyl bonds"/>
    <property type="evidence" value="ECO:0007669"/>
    <property type="project" value="UniProtKB-KW"/>
</dbReference>
<keyword evidence="3" id="KW-1185">Reference proteome</keyword>
<keyword evidence="2" id="KW-0326">Glycosidase</keyword>
<dbReference type="GO" id="GO:0045493">
    <property type="term" value="P:xylan catabolic process"/>
    <property type="evidence" value="ECO:0007669"/>
    <property type="project" value="UniProtKB-KW"/>
</dbReference>
<reference evidence="2 3" key="1">
    <citation type="journal article" date="2001" name="J. Bacteriol.">
        <title>Genome sequence and comparative analysis of the solvent-producing bacterium Clostridium acetobutylicum.</title>
        <authorList>
            <person name="Nolling J."/>
            <person name="Breton G."/>
            <person name="Omelchenko M.V."/>
            <person name="Makarova K.S."/>
            <person name="Zeng Q."/>
            <person name="Gibson R."/>
            <person name="Lee H.M."/>
            <person name="Dubois J."/>
            <person name="Qiu D."/>
            <person name="Hitti J."/>
            <person name="Wolf Y.I."/>
            <person name="Tatusov R.L."/>
            <person name="Sabathe F."/>
            <person name="Doucette-Stamm L."/>
            <person name="Soucaille P."/>
            <person name="Daly M.J."/>
            <person name="Bennett G.N."/>
            <person name="Koonin E.V."/>
            <person name="Smith D.R."/>
        </authorList>
    </citation>
    <scope>NUCLEOTIDE SEQUENCE [LARGE SCALE GENOMIC DNA]</scope>
    <source>
        <strain evidence="3">ATCC 824 / DSM 792 / JCM 1419 / LMG 5710 / VKM B-1787</strain>
    </source>
</reference>
<dbReference type="SUPFAM" id="SSF88713">
    <property type="entry name" value="Glycoside hydrolase/deacetylase"/>
    <property type="match status" value="1"/>
</dbReference>
<accession>Q97MV1</accession>
<keyword evidence="2" id="KW-0378">Hydrolase</keyword>
<dbReference type="RefSeq" id="WP_010963417.1">
    <property type="nucleotide sequence ID" value="NC_003030.1"/>
</dbReference>
<dbReference type="EMBL" id="AE001437">
    <property type="protein sequence ID" value="AAK78075.1"/>
    <property type="molecule type" value="Genomic_DNA"/>
</dbReference>
<dbReference type="AlphaFoldDB" id="Q97MV1"/>